<feature type="binding site" evidence="6">
    <location>
        <position position="713"/>
    </location>
    <ligand>
        <name>ATP</name>
        <dbReference type="ChEBI" id="CHEBI:30616"/>
    </ligand>
</feature>
<feature type="compositionally biased region" description="Low complexity" evidence="7">
    <location>
        <begin position="163"/>
        <end position="183"/>
    </location>
</feature>
<dbReference type="EMBL" id="CAWUHD010000069">
    <property type="protein sequence ID" value="CAK7226923.1"/>
    <property type="molecule type" value="Genomic_DNA"/>
</dbReference>
<feature type="domain" description="Protein kinase" evidence="8">
    <location>
        <begin position="685"/>
        <end position="987"/>
    </location>
</feature>
<gene>
    <name evidence="9" type="ORF">SEUCBS140593_006404</name>
</gene>
<evidence type="ECO:0000256" key="3">
    <source>
        <dbReference type="ARBA" id="ARBA00022741"/>
    </source>
</evidence>
<dbReference type="Gene3D" id="3.30.200.20">
    <property type="entry name" value="Phosphorylase Kinase, domain 1"/>
    <property type="match status" value="1"/>
</dbReference>
<feature type="region of interest" description="Disordered" evidence="7">
    <location>
        <begin position="1"/>
        <end position="82"/>
    </location>
</feature>
<feature type="region of interest" description="Disordered" evidence="7">
    <location>
        <begin position="260"/>
        <end position="562"/>
    </location>
</feature>
<feature type="compositionally biased region" description="Low complexity" evidence="7">
    <location>
        <begin position="49"/>
        <end position="61"/>
    </location>
</feature>
<feature type="compositionally biased region" description="Acidic residues" evidence="7">
    <location>
        <begin position="408"/>
        <end position="417"/>
    </location>
</feature>
<reference evidence="9 10" key="1">
    <citation type="submission" date="2024-01" db="EMBL/GenBank/DDBJ databases">
        <authorList>
            <person name="Allen C."/>
            <person name="Tagirdzhanova G."/>
        </authorList>
    </citation>
    <scope>NUCLEOTIDE SEQUENCE [LARGE SCALE GENOMIC DNA]</scope>
</reference>
<keyword evidence="3 6" id="KW-0547">Nucleotide-binding</keyword>
<dbReference type="InterPro" id="IPR008271">
    <property type="entry name" value="Ser/Thr_kinase_AS"/>
</dbReference>
<evidence type="ECO:0000256" key="5">
    <source>
        <dbReference type="ARBA" id="ARBA00022840"/>
    </source>
</evidence>
<evidence type="ECO:0000259" key="8">
    <source>
        <dbReference type="PROSITE" id="PS50011"/>
    </source>
</evidence>
<dbReference type="PROSITE" id="PS00107">
    <property type="entry name" value="PROTEIN_KINASE_ATP"/>
    <property type="match status" value="1"/>
</dbReference>
<name>A0ABP0C528_9PEZI</name>
<feature type="compositionally biased region" description="Polar residues" evidence="7">
    <location>
        <begin position="1"/>
        <end position="20"/>
    </location>
</feature>
<feature type="compositionally biased region" description="Basic and acidic residues" evidence="7">
    <location>
        <begin position="309"/>
        <end position="330"/>
    </location>
</feature>
<dbReference type="InterPro" id="IPR027084">
    <property type="entry name" value="Mps1_cat"/>
</dbReference>
<protein>
    <recommendedName>
        <fullName evidence="8">Protein kinase domain-containing protein</fullName>
    </recommendedName>
</protein>
<keyword evidence="1" id="KW-0723">Serine/threonine-protein kinase</keyword>
<feature type="region of interest" description="Disordered" evidence="7">
    <location>
        <begin position="96"/>
        <end position="242"/>
    </location>
</feature>
<evidence type="ECO:0000313" key="10">
    <source>
        <dbReference type="Proteomes" id="UP001642482"/>
    </source>
</evidence>
<keyword evidence="10" id="KW-1185">Reference proteome</keyword>
<feature type="compositionally biased region" description="Low complexity" evidence="7">
    <location>
        <begin position="473"/>
        <end position="492"/>
    </location>
</feature>
<dbReference type="PANTHER" id="PTHR22974:SF21">
    <property type="entry name" value="DUAL SPECIFICITY PROTEIN KINASE TTK"/>
    <property type="match status" value="1"/>
</dbReference>
<accession>A0ABP0C528</accession>
<feature type="compositionally biased region" description="Low complexity" evidence="7">
    <location>
        <begin position="345"/>
        <end position="365"/>
    </location>
</feature>
<evidence type="ECO:0000256" key="2">
    <source>
        <dbReference type="ARBA" id="ARBA00022679"/>
    </source>
</evidence>
<feature type="compositionally biased region" description="Polar residues" evidence="7">
    <location>
        <begin position="33"/>
        <end position="48"/>
    </location>
</feature>
<keyword evidence="2" id="KW-0808">Transferase</keyword>
<evidence type="ECO:0000313" key="9">
    <source>
        <dbReference type="EMBL" id="CAK7226923.1"/>
    </source>
</evidence>
<dbReference type="Proteomes" id="UP001642482">
    <property type="component" value="Unassembled WGS sequence"/>
</dbReference>
<keyword evidence="4" id="KW-0418">Kinase</keyword>
<proteinExistence type="predicted"/>
<evidence type="ECO:0000256" key="4">
    <source>
        <dbReference type="ARBA" id="ARBA00022777"/>
    </source>
</evidence>
<organism evidence="9 10">
    <name type="scientific">Sporothrix eucalyptigena</name>
    <dbReference type="NCBI Taxonomy" id="1812306"/>
    <lineage>
        <taxon>Eukaryota</taxon>
        <taxon>Fungi</taxon>
        <taxon>Dikarya</taxon>
        <taxon>Ascomycota</taxon>
        <taxon>Pezizomycotina</taxon>
        <taxon>Sordariomycetes</taxon>
        <taxon>Sordariomycetidae</taxon>
        <taxon>Ophiostomatales</taxon>
        <taxon>Ophiostomataceae</taxon>
        <taxon>Sporothrix</taxon>
    </lineage>
</organism>
<sequence>MSTVSPTPAGQGSQFTSLGRRTSARQALRRPPSRSQINGTASGTASKRNSNAAAPNSSAPATDAQQQYASLHDSSDDEMPIPMKLSALTKALLSDGASAPENVSAAAAASGATTTRRRSALNRSTSSAAGPDTDSNSQLQSQQQDRPGVRQTRRHVRAGSVQASGGAPSSASRPTSPPALLSRDSSPAPRKRVVRLSSTTPAGGMGPVQAPIRRSLSTSKHSGTRRATATEDKGADLPAGLPSSAAAVSSIDAVVMAASAAAAPADTVNTPASSVRRVQIAVGSSGGRSASRATRLSTSSSSSALRSTRRTESAAGHHSDAEQAPSHEEPPSTVGRALSQSQQMGSALRSYGSGSGSSAGTIARSGSRDVDPQQALQSSMRIKRVGKALGGGFLSGPARRGRRRTSDEEIEGNDPDDMLQPHHDSEAGGLMSSQENDAGAMYSSQEPHGSGSRSPYFDPYGRGEHAATGSPVSGRASSAQRASSLRNQSSRADLLQLQPEHQLDQQPEQQPESVLPQEYERDLPRRRSYRANDAPSAPPPKAAAPPPPVPLSRPNLPSAHDQENDLAYLGRAVKPIVVGGAGLGEKEYNVNQIRPLRAALQPAVADVKLPPAPAAKPANIEAPLVSPERKVLSAISRNTPHRAAPPPPPKMSVLETATAATAGAAATAQAGKKPRILLKVNGRSYQRVDCVGRGGSGKVYKVTAENGKMFAMKRVSLENADESTIRGFMGEIDLLKKLSGVDRVIQLFDFEMNKEKHMLSLLMELGEMDLNSLLRLRQNPESAKMDPVFVRFYWKEMLECLQAVHIHDIVHSDLKPANFVLVQGRLKLIDFGIANAIQTEMTVNVHRETQVGTPSYMSPESLMDAQQYAFTANHHGGGGRPGAGGFLGATKSATKVVKLGKPSDVWSLGCILYQMVYGLPPFGHIQNQMARCQAIITWTHTIDFPARGMGGTPVPPSLIATMKKCLNREQQLRPTCDELLSPMDPFLFPEAQYMSIGGGAECMPITEELLGRIIQSVVTRCRERMPTDGEAVSAWPAAYWSSVRRAVAAREEKQQ</sequence>
<feature type="compositionally biased region" description="Low complexity" evidence="7">
    <location>
        <begin position="135"/>
        <end position="144"/>
    </location>
</feature>
<feature type="compositionally biased region" description="Polar residues" evidence="7">
    <location>
        <begin position="431"/>
        <end position="453"/>
    </location>
</feature>
<evidence type="ECO:0000256" key="7">
    <source>
        <dbReference type="SAM" id="MobiDB-lite"/>
    </source>
</evidence>
<dbReference type="PROSITE" id="PS00108">
    <property type="entry name" value="PROTEIN_KINASE_ST"/>
    <property type="match status" value="1"/>
</dbReference>
<dbReference type="SMART" id="SM00220">
    <property type="entry name" value="S_TKc"/>
    <property type="match status" value="1"/>
</dbReference>
<feature type="compositionally biased region" description="Pro residues" evidence="7">
    <location>
        <begin position="536"/>
        <end position="551"/>
    </location>
</feature>
<keyword evidence="5 6" id="KW-0067">ATP-binding</keyword>
<dbReference type="InterPro" id="IPR011009">
    <property type="entry name" value="Kinase-like_dom_sf"/>
</dbReference>
<dbReference type="Pfam" id="PF00069">
    <property type="entry name" value="Pkinase"/>
    <property type="match status" value="2"/>
</dbReference>
<evidence type="ECO:0000256" key="6">
    <source>
        <dbReference type="PROSITE-ProRule" id="PRU10141"/>
    </source>
</evidence>
<feature type="compositionally biased region" description="Low complexity" evidence="7">
    <location>
        <begin position="104"/>
        <end position="114"/>
    </location>
</feature>
<dbReference type="PANTHER" id="PTHR22974">
    <property type="entry name" value="MIXED LINEAGE PROTEIN KINASE"/>
    <property type="match status" value="1"/>
</dbReference>
<evidence type="ECO:0000256" key="1">
    <source>
        <dbReference type="ARBA" id="ARBA00022527"/>
    </source>
</evidence>
<dbReference type="InterPro" id="IPR017441">
    <property type="entry name" value="Protein_kinase_ATP_BS"/>
</dbReference>
<comment type="caution">
    <text evidence="9">The sequence shown here is derived from an EMBL/GenBank/DDBJ whole genome shotgun (WGS) entry which is preliminary data.</text>
</comment>
<dbReference type="InterPro" id="IPR000719">
    <property type="entry name" value="Prot_kinase_dom"/>
</dbReference>
<feature type="compositionally biased region" description="Low complexity" evidence="7">
    <location>
        <begin position="287"/>
        <end position="306"/>
    </location>
</feature>
<dbReference type="Gene3D" id="1.10.510.10">
    <property type="entry name" value="Transferase(Phosphotransferase) domain 1"/>
    <property type="match status" value="1"/>
</dbReference>
<dbReference type="SUPFAM" id="SSF56112">
    <property type="entry name" value="Protein kinase-like (PK-like)"/>
    <property type="match status" value="1"/>
</dbReference>
<dbReference type="CDD" id="cd14131">
    <property type="entry name" value="PKc_Mps1"/>
    <property type="match status" value="1"/>
</dbReference>
<feature type="compositionally biased region" description="Polar residues" evidence="7">
    <location>
        <begin position="215"/>
        <end position="227"/>
    </location>
</feature>
<dbReference type="PROSITE" id="PS50011">
    <property type="entry name" value="PROTEIN_KINASE_DOM"/>
    <property type="match status" value="1"/>
</dbReference>